<evidence type="ECO:0000256" key="1">
    <source>
        <dbReference type="SAM" id="Coils"/>
    </source>
</evidence>
<feature type="coiled-coil region" evidence="1">
    <location>
        <begin position="228"/>
        <end position="325"/>
    </location>
</feature>
<keyword evidence="1" id="KW-0175">Coiled coil</keyword>
<sequence>MPGGISHHAKDILFKSLSALYQNQALDVYGLHGLPRIKALLPNEFPSVRADERRADTVFLLEDDSILLLEYESNERFLDNHLKYLDYACRILHTYYQQEKRIRPIRIVVIYTSDVTTARERLDAGDVFLSSKAVLLGEFNGDAIFHAIEEKVHNGEPLTPEETMKLILVPLMHTRFDRQTMIEKTIELAKAIGDEPKQLHIIAGVLTATDKFIDRSYAEKVKEWIKMNKVFRLLVEELEQEKEEMLKKVMQEKEQAVQRAIQEKEQAVQRVIQEKEQAVQRAIQEKEQAVQRVIQEKEQAVQRVMQEKEQAIKQTEKRKAIEIAKNLLDVLPIHEIAKRTGLTVAEVADLAKEMDK</sequence>
<organism evidence="2 3">
    <name type="scientific">Geobacillus kaustophilus (strain HTA426)</name>
    <dbReference type="NCBI Taxonomy" id="235909"/>
    <lineage>
        <taxon>Bacteria</taxon>
        <taxon>Bacillati</taxon>
        <taxon>Bacillota</taxon>
        <taxon>Bacilli</taxon>
        <taxon>Bacillales</taxon>
        <taxon>Anoxybacillaceae</taxon>
        <taxon>Geobacillus</taxon>
        <taxon>Geobacillus thermoleovorans group</taxon>
    </lineage>
</organism>
<dbReference type="eggNOG" id="COG5464">
    <property type="taxonomic scope" value="Bacteria"/>
</dbReference>
<evidence type="ECO:0000313" key="2">
    <source>
        <dbReference type="EMBL" id="BAD77566.1"/>
    </source>
</evidence>
<evidence type="ECO:0000313" key="3">
    <source>
        <dbReference type="Proteomes" id="UP000001172"/>
    </source>
</evidence>
<protein>
    <submittedName>
        <fullName evidence="2">Hypothetical conserved protein</fullName>
    </submittedName>
</protein>
<reference evidence="2 3" key="1">
    <citation type="journal article" date="2004" name="Nucleic Acids Res.">
        <title>Thermoadaptation trait revealed by the genome sequence of thermophilic Geobacillus kaustophilus.</title>
        <authorList>
            <person name="Takami H."/>
            <person name="Takaki Y."/>
            <person name="Chee G.J."/>
            <person name="Nishi S."/>
            <person name="Shimamura S."/>
            <person name="Suzuki H."/>
            <person name="Matsui S."/>
            <person name="Uchiyama I."/>
        </authorList>
    </citation>
    <scope>NUCLEOTIDE SEQUENCE [LARGE SCALE GENOMIC DNA]</scope>
    <source>
        <strain evidence="2 3">HTA426</strain>
    </source>
</reference>
<dbReference type="PATRIC" id="fig|235909.7.peg.3504"/>
<accession>Q5KUS0</accession>
<dbReference type="STRING" id="235909.GK3281"/>
<dbReference type="KEGG" id="gka:GK3281"/>
<dbReference type="RefSeq" id="WP_011232751.1">
    <property type="nucleotide sequence ID" value="NC_006510.1"/>
</dbReference>
<name>Q5KUS0_GEOKA</name>
<gene>
    <name evidence="2" type="ordered locus">GK3281</name>
</gene>
<keyword evidence="3" id="KW-1185">Reference proteome</keyword>
<dbReference type="EMBL" id="BA000043">
    <property type="protein sequence ID" value="BAD77566.1"/>
    <property type="molecule type" value="Genomic_DNA"/>
</dbReference>
<dbReference type="Proteomes" id="UP000001172">
    <property type="component" value="Chromosome"/>
</dbReference>
<dbReference type="HOGENOM" id="CLU_067283_1_0_9"/>
<proteinExistence type="predicted"/>
<dbReference type="AlphaFoldDB" id="Q5KUS0"/>